<evidence type="ECO:0000259" key="1">
    <source>
        <dbReference type="PROSITE" id="PS51258"/>
    </source>
</evidence>
<evidence type="ECO:0000313" key="3">
    <source>
        <dbReference type="Proteomes" id="UP000037069"/>
    </source>
</evidence>
<feature type="non-terminal residue" evidence="2">
    <location>
        <position position="1"/>
    </location>
</feature>
<dbReference type="InterPro" id="IPR052811">
    <property type="entry name" value="Glucose_resp_signaling"/>
</dbReference>
<dbReference type="PANTHER" id="PTHR47263">
    <property type="entry name" value="ADENYLATE CYCLASE ACTIVATION PROTEIN GIT1"/>
    <property type="match status" value="1"/>
</dbReference>
<dbReference type="Gene3D" id="1.10.357.50">
    <property type="match status" value="1"/>
</dbReference>
<accession>A0A0L0C992</accession>
<evidence type="ECO:0000313" key="2">
    <source>
        <dbReference type="EMBL" id="KNC28993.1"/>
    </source>
</evidence>
<gene>
    <name evidence="2" type="ORF">FF38_02806</name>
</gene>
<sequence length="195" mass="22211">LAREWVKPAIEQDENTPIQGVYYSTSVQDLFKSFYANLSLVQSLNFQPYLNAKLVTKIVQGISDTICDWALQTHDLFVASNLVKPKQEWSVFNQFQKIEPPPFSFTFETGVKLNNVSQAFQMMHSMENSLKSDEISLEIQKNERMLKSKPKSQTFLFTWVSPFLKVATCGRWILGHNLCASATVTPLLRPNSRAG</sequence>
<dbReference type="PANTHER" id="PTHR47263:SF1">
    <property type="entry name" value="C2 DOMAIN PROTEIN (AFU_ORTHOLOGUE AFUA_7G02350)"/>
    <property type="match status" value="1"/>
</dbReference>
<feature type="domain" description="MHD1" evidence="1">
    <location>
        <begin position="1"/>
        <end position="77"/>
    </location>
</feature>
<dbReference type="STRING" id="7375.A0A0L0C992"/>
<comment type="caution">
    <text evidence="2">The sequence shown here is derived from an EMBL/GenBank/DDBJ whole genome shotgun (WGS) entry which is preliminary data.</text>
</comment>
<proteinExistence type="predicted"/>
<organism evidence="2 3">
    <name type="scientific">Lucilia cuprina</name>
    <name type="common">Green bottle fly</name>
    <name type="synonym">Australian sheep blowfly</name>
    <dbReference type="NCBI Taxonomy" id="7375"/>
    <lineage>
        <taxon>Eukaryota</taxon>
        <taxon>Metazoa</taxon>
        <taxon>Ecdysozoa</taxon>
        <taxon>Arthropoda</taxon>
        <taxon>Hexapoda</taxon>
        <taxon>Insecta</taxon>
        <taxon>Pterygota</taxon>
        <taxon>Neoptera</taxon>
        <taxon>Endopterygota</taxon>
        <taxon>Diptera</taxon>
        <taxon>Brachycera</taxon>
        <taxon>Muscomorpha</taxon>
        <taxon>Oestroidea</taxon>
        <taxon>Calliphoridae</taxon>
        <taxon>Luciliinae</taxon>
        <taxon>Lucilia</taxon>
    </lineage>
</organism>
<dbReference type="PROSITE" id="PS51258">
    <property type="entry name" value="MHD1"/>
    <property type="match status" value="1"/>
</dbReference>
<dbReference type="AlphaFoldDB" id="A0A0L0C992"/>
<name>A0A0L0C992_LUCCU</name>
<keyword evidence="3" id="KW-1185">Reference proteome</keyword>
<dbReference type="Proteomes" id="UP000037069">
    <property type="component" value="Unassembled WGS sequence"/>
</dbReference>
<dbReference type="InterPro" id="IPR014770">
    <property type="entry name" value="Munc13_1"/>
</dbReference>
<dbReference type="EMBL" id="JRES01000717">
    <property type="protein sequence ID" value="KNC28993.1"/>
    <property type="molecule type" value="Genomic_DNA"/>
</dbReference>
<reference evidence="2 3" key="1">
    <citation type="journal article" date="2015" name="Nat. Commun.">
        <title>Lucilia cuprina genome unlocks parasitic fly biology to underpin future interventions.</title>
        <authorList>
            <person name="Anstead C.A."/>
            <person name="Korhonen P.K."/>
            <person name="Young N.D."/>
            <person name="Hall R.S."/>
            <person name="Jex A.R."/>
            <person name="Murali S.C."/>
            <person name="Hughes D.S."/>
            <person name="Lee S.F."/>
            <person name="Perry T."/>
            <person name="Stroehlein A.J."/>
            <person name="Ansell B.R."/>
            <person name="Breugelmans B."/>
            <person name="Hofmann A."/>
            <person name="Qu J."/>
            <person name="Dugan S."/>
            <person name="Lee S.L."/>
            <person name="Chao H."/>
            <person name="Dinh H."/>
            <person name="Han Y."/>
            <person name="Doddapaneni H.V."/>
            <person name="Worley K.C."/>
            <person name="Muzny D.M."/>
            <person name="Ioannidis P."/>
            <person name="Waterhouse R.M."/>
            <person name="Zdobnov E.M."/>
            <person name="James P.J."/>
            <person name="Bagnall N.H."/>
            <person name="Kotze A.C."/>
            <person name="Gibbs R.A."/>
            <person name="Richards S."/>
            <person name="Batterham P."/>
            <person name="Gasser R.B."/>
        </authorList>
    </citation>
    <scope>NUCLEOTIDE SEQUENCE [LARGE SCALE GENOMIC DNA]</scope>
    <source>
        <strain evidence="2 3">LS</strain>
        <tissue evidence="2">Full body</tissue>
    </source>
</reference>
<protein>
    <recommendedName>
        <fullName evidence="1">MHD1 domain-containing protein</fullName>
    </recommendedName>
</protein>